<gene>
    <name evidence="1" type="ORF">J0383_01490</name>
</gene>
<evidence type="ECO:0008006" key="3">
    <source>
        <dbReference type="Google" id="ProtNLM"/>
    </source>
</evidence>
<dbReference type="EMBL" id="CP071448">
    <property type="protein sequence ID" value="QSW89500.1"/>
    <property type="molecule type" value="Genomic_DNA"/>
</dbReference>
<dbReference type="RefSeq" id="WP_207296692.1">
    <property type="nucleotide sequence ID" value="NZ_CP071448.1"/>
</dbReference>
<dbReference type="Proteomes" id="UP000663440">
    <property type="component" value="Chromosome"/>
</dbReference>
<reference evidence="1 2" key="1">
    <citation type="submission" date="2021-03" db="EMBL/GenBank/DDBJ databases">
        <title>Flavobacterium kribbensis sp. nov, an endophytic bacteria, isolated from soybean.</title>
        <authorList>
            <person name="Lee J."/>
            <person name="Seo J."/>
        </authorList>
    </citation>
    <scope>NUCLEOTIDE SEQUENCE [LARGE SCALE GENOMIC DNA]</scope>
    <source>
        <strain evidence="1 2">BB8</strain>
    </source>
</reference>
<sequence>MENYTVDEYALCTRFKSKRKKKRLVKEDFDKQLIQLRKLEKELWNKRRDLPLVPLEVPYQKGWQRNFKLRDDVAKSSEAPFYIELLEKINTWQFSSEKAFKRKKKRKRKYVYVEKFQTVKEFSEWEWKSSKLELTEKEKAHFYRRERWCSNWKQYRIHYVFNEPWRYVLRVSPYMITHTKMVDSDLESQIQLIENYIVNHHLREKINRLVNGYSNTWKFYRKENPKEKNPIKNKSLHALYQQYADEMIENHGK</sequence>
<evidence type="ECO:0000313" key="1">
    <source>
        <dbReference type="EMBL" id="QSW89500.1"/>
    </source>
</evidence>
<proteinExistence type="predicted"/>
<keyword evidence="2" id="KW-1185">Reference proteome</keyword>
<organism evidence="1 2">
    <name type="scientific">Flavobacterium endoglycinae</name>
    <dbReference type="NCBI Taxonomy" id="2816357"/>
    <lineage>
        <taxon>Bacteria</taxon>
        <taxon>Pseudomonadati</taxon>
        <taxon>Bacteroidota</taxon>
        <taxon>Flavobacteriia</taxon>
        <taxon>Flavobacteriales</taxon>
        <taxon>Flavobacteriaceae</taxon>
        <taxon>Flavobacterium</taxon>
    </lineage>
</organism>
<evidence type="ECO:0000313" key="2">
    <source>
        <dbReference type="Proteomes" id="UP000663440"/>
    </source>
</evidence>
<accession>A0ABX7QFN2</accession>
<protein>
    <recommendedName>
        <fullName evidence="3">Transposase</fullName>
    </recommendedName>
</protein>
<name>A0ABX7QFN2_9FLAO</name>